<dbReference type="PANTHER" id="PTHR46610">
    <property type="entry name" value="OS05G0181300 PROTEIN"/>
    <property type="match status" value="1"/>
</dbReference>
<dbReference type="SUPFAM" id="SSF57756">
    <property type="entry name" value="Retrovirus zinc finger-like domains"/>
    <property type="match status" value="1"/>
</dbReference>
<keyword evidence="1" id="KW-0479">Metal-binding</keyword>
<feature type="region of interest" description="Disordered" evidence="2">
    <location>
        <begin position="349"/>
        <end position="385"/>
    </location>
</feature>
<dbReference type="SMART" id="SM00343">
    <property type="entry name" value="ZnF_C2HC"/>
    <property type="match status" value="1"/>
</dbReference>
<dbReference type="InterPro" id="IPR036875">
    <property type="entry name" value="Znf_CCHC_sf"/>
</dbReference>
<evidence type="ECO:0000256" key="3">
    <source>
        <dbReference type="SAM" id="Phobius"/>
    </source>
</evidence>
<dbReference type="GO" id="GO:0003676">
    <property type="term" value="F:nucleic acid binding"/>
    <property type="evidence" value="ECO:0007669"/>
    <property type="project" value="InterPro"/>
</dbReference>
<keyword evidence="1" id="KW-0862">Zinc</keyword>
<evidence type="ECO:0000256" key="2">
    <source>
        <dbReference type="SAM" id="MobiDB-lite"/>
    </source>
</evidence>
<evidence type="ECO:0000313" key="5">
    <source>
        <dbReference type="EMBL" id="KAF7135929.1"/>
    </source>
</evidence>
<dbReference type="Proteomes" id="UP000626092">
    <property type="component" value="Unassembled WGS sequence"/>
</dbReference>
<feature type="domain" description="CCHC-type" evidence="4">
    <location>
        <begin position="395"/>
        <end position="411"/>
    </location>
</feature>
<feature type="transmembrane region" description="Helical" evidence="3">
    <location>
        <begin position="629"/>
        <end position="651"/>
    </location>
</feature>
<dbReference type="PROSITE" id="PS50158">
    <property type="entry name" value="ZF_CCHC"/>
    <property type="match status" value="1"/>
</dbReference>
<keyword evidence="3" id="KW-0472">Membrane</keyword>
<feature type="transmembrane region" description="Helical" evidence="3">
    <location>
        <begin position="563"/>
        <end position="584"/>
    </location>
</feature>
<organism evidence="5 6">
    <name type="scientific">Rhododendron simsii</name>
    <name type="common">Sims's rhododendron</name>
    <dbReference type="NCBI Taxonomy" id="118357"/>
    <lineage>
        <taxon>Eukaryota</taxon>
        <taxon>Viridiplantae</taxon>
        <taxon>Streptophyta</taxon>
        <taxon>Embryophyta</taxon>
        <taxon>Tracheophyta</taxon>
        <taxon>Spermatophyta</taxon>
        <taxon>Magnoliopsida</taxon>
        <taxon>eudicotyledons</taxon>
        <taxon>Gunneridae</taxon>
        <taxon>Pentapetalae</taxon>
        <taxon>asterids</taxon>
        <taxon>Ericales</taxon>
        <taxon>Ericaceae</taxon>
        <taxon>Ericoideae</taxon>
        <taxon>Rhodoreae</taxon>
        <taxon>Rhododendron</taxon>
    </lineage>
</organism>
<protein>
    <recommendedName>
        <fullName evidence="4">CCHC-type domain-containing protein</fullName>
    </recommendedName>
</protein>
<dbReference type="EMBL" id="WJXA01000008">
    <property type="protein sequence ID" value="KAF7135929.1"/>
    <property type="molecule type" value="Genomic_DNA"/>
</dbReference>
<keyword evidence="3" id="KW-1133">Transmembrane helix</keyword>
<dbReference type="AlphaFoldDB" id="A0A834GMM8"/>
<evidence type="ECO:0000256" key="1">
    <source>
        <dbReference type="PROSITE-ProRule" id="PRU00047"/>
    </source>
</evidence>
<accession>A0A834GMM8</accession>
<feature type="transmembrane region" description="Helical" evidence="3">
    <location>
        <begin position="82"/>
        <end position="101"/>
    </location>
</feature>
<dbReference type="InterPro" id="IPR045501">
    <property type="entry name" value="DUF6490"/>
</dbReference>
<comment type="caution">
    <text evidence="5">The sequence shown here is derived from an EMBL/GenBank/DDBJ whole genome shotgun (WGS) entry which is preliminary data.</text>
</comment>
<feature type="compositionally biased region" description="Low complexity" evidence="2">
    <location>
        <begin position="366"/>
        <end position="375"/>
    </location>
</feature>
<gene>
    <name evidence="5" type="ORF">RHSIM_Rhsim08G0065100</name>
</gene>
<dbReference type="Pfam" id="PF00098">
    <property type="entry name" value="zf-CCHC"/>
    <property type="match status" value="1"/>
</dbReference>
<evidence type="ECO:0000313" key="6">
    <source>
        <dbReference type="Proteomes" id="UP000626092"/>
    </source>
</evidence>
<dbReference type="InterPro" id="IPR005162">
    <property type="entry name" value="Retrotrans_gag_dom"/>
</dbReference>
<feature type="transmembrane region" description="Helical" evidence="3">
    <location>
        <begin position="590"/>
        <end position="609"/>
    </location>
</feature>
<dbReference type="PANTHER" id="PTHR46610:SF20">
    <property type="entry name" value="OS05G0181300 PROTEIN"/>
    <property type="match status" value="1"/>
</dbReference>
<feature type="transmembrane region" description="Helical" evidence="3">
    <location>
        <begin position="657"/>
        <end position="675"/>
    </location>
</feature>
<keyword evidence="1" id="KW-0863">Zinc-finger</keyword>
<sequence length="711" mass="80289">MAPNFGTNTNCATTNLFPSIAFFVLGSNGIGTIYRAYSRRNYYTVGFVVFKYSAFLLLDLCLTAFHKLPSQIRTNWRRFLQLAIWVLYSAMVFGFSTYFGPLFGDPVYGYSLYIVSVVGSVFLFYVYVISDGMSGCDECLGDQEKKGTREFDVNPFAAGGRTGHYRPRGREIVAERHDSRRWEAGLKVELPEFHGGLTPEEFLDWLAAIEETMDFKEVPESRRVPLVATRFRGRASAWWQQLKLTRSRQGKEKITSWEKMKKKLRVAFLPHNYSRTLYQRLQNLRQNTRSVDDYTTEFYQLVARNDLAETDDQLISRYVGGLRQSFQYALNVLDLYSVSDTHQRAIQLEKQASHKPVTSWGGTSRTTTPTPAKPAALPPPAAPPINRATGGSGFRCFKCGELGHRAVECRKGEREGKALLLEYEEGKENPAGMYEQGPLYDAELSDEIVEEIAGDIGPMVMHDGGANTYSFMSGGTKVVLLPSKEIVPKPPVGEGTNLLTRVKFEEELLATKVIFVLVSKASPQLPQPKTTETIIRTKTNHSFQIPMAPNHFGTNTNCATTNLFPSIAFFFLASNSIGTIYRAYSRRDYYTVGFVVFEYSAFLLLDLCLTAFHKLPSQNRTNWRRFLQLAIWVLYSAMVFGFSTYFGPLFGDPVCGYSLYVVSVVGSVFLFYVYVISDGMSGCDECLGDQEKKGTREVKVQVYYDSVWEKV</sequence>
<dbReference type="InterPro" id="IPR001878">
    <property type="entry name" value="Znf_CCHC"/>
</dbReference>
<evidence type="ECO:0000259" key="4">
    <source>
        <dbReference type="PROSITE" id="PS50158"/>
    </source>
</evidence>
<keyword evidence="3" id="KW-0812">Transmembrane</keyword>
<dbReference type="GO" id="GO:0008270">
    <property type="term" value="F:zinc ion binding"/>
    <property type="evidence" value="ECO:0007669"/>
    <property type="project" value="UniProtKB-KW"/>
</dbReference>
<keyword evidence="6" id="KW-1185">Reference proteome</keyword>
<proteinExistence type="predicted"/>
<feature type="transmembrane region" description="Helical" evidence="3">
    <location>
        <begin position="42"/>
        <end position="62"/>
    </location>
</feature>
<reference evidence="5" key="1">
    <citation type="submission" date="2019-11" db="EMBL/GenBank/DDBJ databases">
        <authorList>
            <person name="Liu Y."/>
            <person name="Hou J."/>
            <person name="Li T.-Q."/>
            <person name="Guan C.-H."/>
            <person name="Wu X."/>
            <person name="Wu H.-Z."/>
            <person name="Ling F."/>
            <person name="Zhang R."/>
            <person name="Shi X.-G."/>
            <person name="Ren J.-P."/>
            <person name="Chen E.-F."/>
            <person name="Sun J.-M."/>
        </authorList>
    </citation>
    <scope>NUCLEOTIDE SEQUENCE</scope>
    <source>
        <strain evidence="5">Adult_tree_wgs_1</strain>
        <tissue evidence="5">Leaves</tissue>
    </source>
</reference>
<feature type="transmembrane region" description="Helical" evidence="3">
    <location>
        <begin position="107"/>
        <end position="128"/>
    </location>
</feature>
<name>A0A834GMM8_RHOSS</name>
<dbReference type="Pfam" id="PF03732">
    <property type="entry name" value="Retrotrans_gag"/>
    <property type="match status" value="1"/>
</dbReference>
<dbReference type="OrthoDB" id="1934635at2759"/>